<dbReference type="InterPro" id="IPR000719">
    <property type="entry name" value="Prot_kinase_dom"/>
</dbReference>
<proteinExistence type="predicted"/>
<dbReference type="InterPro" id="IPR011009">
    <property type="entry name" value="Kinase-like_dom_sf"/>
</dbReference>
<accession>D7G7W7</accession>
<sequence>MNGYGYLYDLRARYPFCTIAQNMLAGNTTLVGNGRVRDVYLVEYEGRKVALKTLRNMDDSRSQRVHLEKHKREILTLDAMRGHRNIVGMLGLCDTMVVTEYYTTSFLRAIFRGRMELPDLAVVSMALDAARGLQALHETAGSIHVDLKPQQLLIDDDGRVMLNDFNSAHIMSISQAGDGTACPAQSTKRNLPTPWPSPENYAGEPLTPASDIYSLAMIFFSLMAASLPYEGNPELLARAMSRQGRPEIDPSWHKGFMKVVQDMWHQTPQKRPSAKRVVVRLQLLQAEIYSESVQAGQ</sequence>
<dbReference type="Gene3D" id="1.10.510.10">
    <property type="entry name" value="Transferase(Phosphotransferase) domain 1"/>
    <property type="match status" value="1"/>
</dbReference>
<keyword evidence="4" id="KW-1185">Reference proteome</keyword>
<dbReference type="PROSITE" id="PS50011">
    <property type="entry name" value="PROTEIN_KINASE_DOM"/>
    <property type="match status" value="1"/>
</dbReference>
<gene>
    <name evidence="3" type="primary">PK</name>
    <name evidence="3" type="ORF">Esi_0085_0119</name>
</gene>
<dbReference type="GO" id="GO:0004674">
    <property type="term" value="F:protein serine/threonine kinase activity"/>
    <property type="evidence" value="ECO:0007669"/>
    <property type="project" value="TreeGrafter"/>
</dbReference>
<evidence type="ECO:0000313" key="4">
    <source>
        <dbReference type="Proteomes" id="UP000002630"/>
    </source>
</evidence>
<dbReference type="Gene3D" id="3.30.200.20">
    <property type="entry name" value="Phosphorylase Kinase, domain 1"/>
    <property type="match status" value="1"/>
</dbReference>
<dbReference type="SUPFAM" id="SSF56112">
    <property type="entry name" value="Protein kinase-like (PK-like)"/>
    <property type="match status" value="1"/>
</dbReference>
<dbReference type="InterPro" id="IPR051681">
    <property type="entry name" value="Ser/Thr_Kinases-Pseudokinases"/>
</dbReference>
<dbReference type="PIRSF" id="PIRSF000654">
    <property type="entry name" value="Integrin-linked_kinase"/>
    <property type="match status" value="1"/>
</dbReference>
<feature type="domain" description="Protein kinase" evidence="2">
    <location>
        <begin position="25"/>
        <end position="284"/>
    </location>
</feature>
<feature type="compositionally biased region" description="Polar residues" evidence="1">
    <location>
        <begin position="179"/>
        <end position="190"/>
    </location>
</feature>
<name>D7G7W7_ECTSI</name>
<feature type="region of interest" description="Disordered" evidence="1">
    <location>
        <begin position="179"/>
        <end position="202"/>
    </location>
</feature>
<evidence type="ECO:0000259" key="2">
    <source>
        <dbReference type="PROSITE" id="PS50011"/>
    </source>
</evidence>
<dbReference type="EMBL" id="FN649741">
    <property type="protein sequence ID" value="CBJ27848.1"/>
    <property type="molecule type" value="Genomic_DNA"/>
</dbReference>
<dbReference type="OMA" id="FHEIAME"/>
<organism evidence="3 4">
    <name type="scientific">Ectocarpus siliculosus</name>
    <name type="common">Brown alga</name>
    <name type="synonym">Conferva siliculosa</name>
    <dbReference type="NCBI Taxonomy" id="2880"/>
    <lineage>
        <taxon>Eukaryota</taxon>
        <taxon>Sar</taxon>
        <taxon>Stramenopiles</taxon>
        <taxon>Ochrophyta</taxon>
        <taxon>PX clade</taxon>
        <taxon>Phaeophyceae</taxon>
        <taxon>Ectocarpales</taxon>
        <taxon>Ectocarpaceae</taxon>
        <taxon>Ectocarpus</taxon>
    </lineage>
</organism>
<dbReference type="InParanoid" id="D7G7W7"/>
<dbReference type="STRING" id="2880.D7G7W7"/>
<dbReference type="Pfam" id="PF00069">
    <property type="entry name" value="Pkinase"/>
    <property type="match status" value="1"/>
</dbReference>
<reference evidence="3 4" key="1">
    <citation type="journal article" date="2010" name="Nature">
        <title>The Ectocarpus genome and the independent evolution of multicellularity in brown algae.</title>
        <authorList>
            <person name="Cock J.M."/>
            <person name="Sterck L."/>
            <person name="Rouze P."/>
            <person name="Scornet D."/>
            <person name="Allen A.E."/>
            <person name="Amoutzias G."/>
            <person name="Anthouard V."/>
            <person name="Artiguenave F."/>
            <person name="Aury J.M."/>
            <person name="Badger J.H."/>
            <person name="Beszteri B."/>
            <person name="Billiau K."/>
            <person name="Bonnet E."/>
            <person name="Bothwell J.H."/>
            <person name="Bowler C."/>
            <person name="Boyen C."/>
            <person name="Brownlee C."/>
            <person name="Carrano C.J."/>
            <person name="Charrier B."/>
            <person name="Cho G.Y."/>
            <person name="Coelho S.M."/>
            <person name="Collen J."/>
            <person name="Corre E."/>
            <person name="Da Silva C."/>
            <person name="Delage L."/>
            <person name="Delaroque N."/>
            <person name="Dittami S.M."/>
            <person name="Doulbeau S."/>
            <person name="Elias M."/>
            <person name="Farnham G."/>
            <person name="Gachon C.M."/>
            <person name="Gschloessl B."/>
            <person name="Heesch S."/>
            <person name="Jabbari K."/>
            <person name="Jubin C."/>
            <person name="Kawai H."/>
            <person name="Kimura K."/>
            <person name="Kloareg B."/>
            <person name="Kupper F.C."/>
            <person name="Lang D."/>
            <person name="Le Bail A."/>
            <person name="Leblanc C."/>
            <person name="Lerouge P."/>
            <person name="Lohr M."/>
            <person name="Lopez P.J."/>
            <person name="Martens C."/>
            <person name="Maumus F."/>
            <person name="Michel G."/>
            <person name="Miranda-Saavedra D."/>
            <person name="Morales J."/>
            <person name="Moreau H."/>
            <person name="Motomura T."/>
            <person name="Nagasato C."/>
            <person name="Napoli C.A."/>
            <person name="Nelson D.R."/>
            <person name="Nyvall-Collen P."/>
            <person name="Peters A.F."/>
            <person name="Pommier C."/>
            <person name="Potin P."/>
            <person name="Poulain J."/>
            <person name="Quesneville H."/>
            <person name="Read B."/>
            <person name="Rensing S.A."/>
            <person name="Ritter A."/>
            <person name="Rousvoal S."/>
            <person name="Samanta M."/>
            <person name="Samson G."/>
            <person name="Schroeder D.C."/>
            <person name="Segurens B."/>
            <person name="Strittmatter M."/>
            <person name="Tonon T."/>
            <person name="Tregear J.W."/>
            <person name="Valentin K."/>
            <person name="von Dassow P."/>
            <person name="Yamagishi T."/>
            <person name="Van de Peer Y."/>
            <person name="Wincker P."/>
        </authorList>
    </citation>
    <scope>NUCLEOTIDE SEQUENCE [LARGE SCALE GENOMIC DNA]</scope>
    <source>
        <strain evidence="4">Ec32 / CCAP1310/4</strain>
    </source>
</reference>
<evidence type="ECO:0000313" key="3">
    <source>
        <dbReference type="EMBL" id="CBJ27848.1"/>
    </source>
</evidence>
<dbReference type="OrthoDB" id="41771at2759"/>
<dbReference type="GO" id="GO:0005524">
    <property type="term" value="F:ATP binding"/>
    <property type="evidence" value="ECO:0007669"/>
    <property type="project" value="InterPro"/>
</dbReference>
<evidence type="ECO:0000256" key="1">
    <source>
        <dbReference type="SAM" id="MobiDB-lite"/>
    </source>
</evidence>
<dbReference type="PANTHER" id="PTHR44329">
    <property type="entry name" value="SERINE/THREONINE-PROTEIN KINASE TNNI3K-RELATED"/>
    <property type="match status" value="1"/>
</dbReference>
<protein>
    <submittedName>
        <fullName evidence="3">Similar to TAK1 (TGF-beta-activated kinase)</fullName>
    </submittedName>
</protein>
<keyword evidence="3" id="KW-0418">Kinase</keyword>
<dbReference type="Proteomes" id="UP000002630">
    <property type="component" value="Linkage Group LG16"/>
</dbReference>
<dbReference type="EMBL" id="FN649086">
    <property type="protein sequence ID" value="CBJ27848.1"/>
    <property type="molecule type" value="Genomic_DNA"/>
</dbReference>
<dbReference type="AlphaFoldDB" id="D7G7W7"/>
<keyword evidence="3" id="KW-0808">Transferase</keyword>